<dbReference type="WBParaSite" id="RSKR_0000220000.1">
    <property type="protein sequence ID" value="RSKR_0000220000.1"/>
    <property type="gene ID" value="RSKR_0000220000"/>
</dbReference>
<protein>
    <submittedName>
        <fullName evidence="2">Protein kinase domain-containing protein</fullName>
    </submittedName>
</protein>
<name>A0AC35TN63_9BILA</name>
<evidence type="ECO:0000313" key="2">
    <source>
        <dbReference type="WBParaSite" id="RSKR_0000220000.1"/>
    </source>
</evidence>
<sequence>MSPDRATKRRYDSPSRDYRRSDRDRRDNNFKRSKRDHSPDRRSRHRDNGRNGHKYEGNHRRESSCGTRSRSREKKVEKAGRLSRIDISTSPISSAEDVHIIKKEGNLGGGISRQISSKSRPKERNSPSKKRRSKSLEKKNVSVYKSTSKVIKEDVSSSDSSLSPVTPPRLNSNSSKAQAARHDSANNIFSFSPPPPPPPSMSKPIVVNYQLPSGFKPIVGLTVISPPPPPPLGKDGSRSPIELDELPPPPPSRKLKARPVIYNHRVATITSRDWGMDAENNYKIEKQVGEGTYGYVFKATQLSTGREVALKRVRLENEKEGFPITAIREIIILRQLDHKNVVLLTDIVTNRSVITENKHQEKGRTSKEKDDDRESIHYFYLVFEYLDHDLVGLLDSDMEAFTELQVASFMKQLAEGLRYCHKRKFLHRDIKGSNILFNNKGEIKLADFGLARFYDRSQERLYTNRVITLWYRPPELLLGSEKYDEKIDCWSLGCILPEMFTRKPVFAGNTELVQLEAISKVCGTPCEANWPDVTQLSLFRNFRYQRHYTRVVREHFKDIPAGALDLLDAMLTLDPRRRLSADEICNHPWLINIDPKTIEPPRFPKNQDCHELWSKNQKRKKVIVRPNGNGAIPISPP</sequence>
<organism evidence="1 2">
    <name type="scientific">Rhabditophanes sp. KR3021</name>
    <dbReference type="NCBI Taxonomy" id="114890"/>
    <lineage>
        <taxon>Eukaryota</taxon>
        <taxon>Metazoa</taxon>
        <taxon>Ecdysozoa</taxon>
        <taxon>Nematoda</taxon>
        <taxon>Chromadorea</taxon>
        <taxon>Rhabditida</taxon>
        <taxon>Tylenchina</taxon>
        <taxon>Panagrolaimomorpha</taxon>
        <taxon>Strongyloidoidea</taxon>
        <taxon>Alloionematidae</taxon>
        <taxon>Rhabditophanes</taxon>
    </lineage>
</organism>
<reference evidence="2" key="1">
    <citation type="submission" date="2016-11" db="UniProtKB">
        <authorList>
            <consortium name="WormBaseParasite"/>
        </authorList>
    </citation>
    <scope>IDENTIFICATION</scope>
    <source>
        <strain evidence="2">KR3021</strain>
    </source>
</reference>
<dbReference type="Proteomes" id="UP000095286">
    <property type="component" value="Unplaced"/>
</dbReference>
<evidence type="ECO:0000313" key="1">
    <source>
        <dbReference type="Proteomes" id="UP000095286"/>
    </source>
</evidence>
<proteinExistence type="predicted"/>
<accession>A0AC35TN63</accession>